<keyword evidence="2" id="KW-0378">Hydrolase</keyword>
<feature type="compositionally biased region" description="Acidic residues" evidence="1">
    <location>
        <begin position="132"/>
        <end position="142"/>
    </location>
</feature>
<name>A0A395SJP6_9HYPO</name>
<keyword evidence="3" id="KW-1185">Reference proteome</keyword>
<evidence type="ECO:0000313" key="2">
    <source>
        <dbReference type="EMBL" id="RGP72606.1"/>
    </source>
</evidence>
<gene>
    <name evidence="2" type="ORF">FLONG3_6614</name>
</gene>
<dbReference type="EMBL" id="PXOG01000147">
    <property type="protein sequence ID" value="RGP72606.1"/>
    <property type="molecule type" value="Genomic_DNA"/>
</dbReference>
<dbReference type="AlphaFoldDB" id="A0A395SJP6"/>
<evidence type="ECO:0000256" key="1">
    <source>
        <dbReference type="SAM" id="MobiDB-lite"/>
    </source>
</evidence>
<protein>
    <submittedName>
        <fullName evidence="2">Glycoside hydrolase family 18</fullName>
    </submittedName>
</protein>
<reference evidence="2 3" key="1">
    <citation type="journal article" date="2018" name="PLoS Pathog.">
        <title>Evolution of structural diversity of trichothecenes, a family of toxins produced by plant pathogenic and entomopathogenic fungi.</title>
        <authorList>
            <person name="Proctor R.H."/>
            <person name="McCormick S.P."/>
            <person name="Kim H.S."/>
            <person name="Cardoza R.E."/>
            <person name="Stanley A.M."/>
            <person name="Lindo L."/>
            <person name="Kelly A."/>
            <person name="Brown D.W."/>
            <person name="Lee T."/>
            <person name="Vaughan M.M."/>
            <person name="Alexander N.J."/>
            <person name="Busman M."/>
            <person name="Gutierrez S."/>
        </authorList>
    </citation>
    <scope>NUCLEOTIDE SEQUENCE [LARGE SCALE GENOMIC DNA]</scope>
    <source>
        <strain evidence="2 3">NRRL 20695</strain>
    </source>
</reference>
<organism evidence="2 3">
    <name type="scientific">Fusarium longipes</name>
    <dbReference type="NCBI Taxonomy" id="694270"/>
    <lineage>
        <taxon>Eukaryota</taxon>
        <taxon>Fungi</taxon>
        <taxon>Dikarya</taxon>
        <taxon>Ascomycota</taxon>
        <taxon>Pezizomycotina</taxon>
        <taxon>Sordariomycetes</taxon>
        <taxon>Hypocreomycetidae</taxon>
        <taxon>Hypocreales</taxon>
        <taxon>Nectriaceae</taxon>
        <taxon>Fusarium</taxon>
    </lineage>
</organism>
<dbReference type="GO" id="GO:0016787">
    <property type="term" value="F:hydrolase activity"/>
    <property type="evidence" value="ECO:0007669"/>
    <property type="project" value="UniProtKB-KW"/>
</dbReference>
<evidence type="ECO:0000313" key="3">
    <source>
        <dbReference type="Proteomes" id="UP000266234"/>
    </source>
</evidence>
<comment type="caution">
    <text evidence="2">The sequence shown here is derived from an EMBL/GenBank/DDBJ whole genome shotgun (WGS) entry which is preliminary data.</text>
</comment>
<proteinExistence type="predicted"/>
<feature type="compositionally biased region" description="Polar residues" evidence="1">
    <location>
        <begin position="143"/>
        <end position="154"/>
    </location>
</feature>
<accession>A0A395SJP6</accession>
<sequence length="413" mass="46195">MSPSPRTLSRFLLVAGSFVFALMLSLHFVFSGGHHKNGLSPRNTPPGSLDAPLICHGSQSLLDIDPSLQIDPDTGLPCDSTWRFLLDLLFSSSEKYKVYPPTGNYWNITFKAYPSGGQGKNLKRKNPFADDYGAEDPDDCDDTTISPSGNPKQSVVTEHIHERQTEARAQEFMMFGELELGDGQGKADSGYPVIDPYWLNESSWLFTPYNKWCKKESKTNISPIESITDAYGNTANSLPLVNFDSVLNGVKSRMWKGEDPISVTTWDTNNLWNLDNDHGGQAITVLNSVVMVINYLNIDEVSGSPDDPGVNGLWTKVVNAIIAEWKRYCDCVFDEYGVTLNADKIYGRYVSEVIVWRLTFRAKAFLKNKIEGLKSVWEEASDGTTKEEMIDRLEQLEEKVKDIDVNTEGMNLS</sequence>
<feature type="region of interest" description="Disordered" evidence="1">
    <location>
        <begin position="132"/>
        <end position="154"/>
    </location>
</feature>
<dbReference type="Proteomes" id="UP000266234">
    <property type="component" value="Unassembled WGS sequence"/>
</dbReference>